<dbReference type="Proteomes" id="UP000275846">
    <property type="component" value="Unassembled WGS sequence"/>
</dbReference>
<name>A0A183T514_SCHSO</name>
<gene>
    <name evidence="2" type="ORF">SSLN_LOCUS11562</name>
</gene>
<evidence type="ECO:0000313" key="3">
    <source>
        <dbReference type="Proteomes" id="UP000275846"/>
    </source>
</evidence>
<evidence type="ECO:0000313" key="2">
    <source>
        <dbReference type="EMBL" id="VDL97947.1"/>
    </source>
</evidence>
<organism evidence="4">
    <name type="scientific">Schistocephalus solidus</name>
    <name type="common">Tapeworm</name>
    <dbReference type="NCBI Taxonomy" id="70667"/>
    <lineage>
        <taxon>Eukaryota</taxon>
        <taxon>Metazoa</taxon>
        <taxon>Spiralia</taxon>
        <taxon>Lophotrochozoa</taxon>
        <taxon>Platyhelminthes</taxon>
        <taxon>Cestoda</taxon>
        <taxon>Eucestoda</taxon>
        <taxon>Diphyllobothriidea</taxon>
        <taxon>Diphyllobothriidae</taxon>
        <taxon>Schistocephalus</taxon>
    </lineage>
</organism>
<reference evidence="4" key="1">
    <citation type="submission" date="2016-06" db="UniProtKB">
        <authorList>
            <consortium name="WormBaseParasite"/>
        </authorList>
    </citation>
    <scope>IDENTIFICATION</scope>
</reference>
<dbReference type="AlphaFoldDB" id="A0A183T514"/>
<dbReference type="WBParaSite" id="SSLN_0001200701-mRNA-1">
    <property type="protein sequence ID" value="SSLN_0001200701-mRNA-1"/>
    <property type="gene ID" value="SSLN_0001200701"/>
</dbReference>
<sequence length="82" mass="9045">MKIGAAINEANRIAYAKAKRVARKPKVPRINTANANVPALSTHLPRANQPDGTSSNSMQQQTHNIKFCDNCFRPHDDGQPNH</sequence>
<evidence type="ECO:0000256" key="1">
    <source>
        <dbReference type="SAM" id="MobiDB-lite"/>
    </source>
</evidence>
<dbReference type="EMBL" id="UYSU01036627">
    <property type="protein sequence ID" value="VDL97947.1"/>
    <property type="molecule type" value="Genomic_DNA"/>
</dbReference>
<reference evidence="2 3" key="2">
    <citation type="submission" date="2018-11" db="EMBL/GenBank/DDBJ databases">
        <authorList>
            <consortium name="Pathogen Informatics"/>
        </authorList>
    </citation>
    <scope>NUCLEOTIDE SEQUENCE [LARGE SCALE GENOMIC DNA]</scope>
    <source>
        <strain evidence="2 3">NST_G2</strain>
    </source>
</reference>
<protein>
    <submittedName>
        <fullName evidence="4">Reverse transcriptase domain-containing protein</fullName>
    </submittedName>
</protein>
<keyword evidence="3" id="KW-1185">Reference proteome</keyword>
<feature type="compositionally biased region" description="Polar residues" evidence="1">
    <location>
        <begin position="50"/>
        <end position="62"/>
    </location>
</feature>
<feature type="region of interest" description="Disordered" evidence="1">
    <location>
        <begin position="27"/>
        <end position="62"/>
    </location>
</feature>
<accession>A0A183T514</accession>
<evidence type="ECO:0000313" key="4">
    <source>
        <dbReference type="WBParaSite" id="SSLN_0001200701-mRNA-1"/>
    </source>
</evidence>
<proteinExistence type="predicted"/>